<evidence type="ECO:0000313" key="3">
    <source>
        <dbReference type="Proteomes" id="UP000481861"/>
    </source>
</evidence>
<dbReference type="Pfam" id="PF20233">
    <property type="entry name" value="DUF6590"/>
    <property type="match status" value="1"/>
</dbReference>
<proteinExistence type="predicted"/>
<dbReference type="OrthoDB" id="3559580at2759"/>
<dbReference type="PANTHER" id="PTHR35391:SF5">
    <property type="entry name" value="DUF6590 DOMAIN-CONTAINING PROTEIN"/>
    <property type="match status" value="1"/>
</dbReference>
<comment type="caution">
    <text evidence="2">The sequence shown here is derived from an EMBL/GenBank/DDBJ whole genome shotgun (WGS) entry which is preliminary data.</text>
</comment>
<organism evidence="2 3">
    <name type="scientific">Massariosphaeria phaeospora</name>
    <dbReference type="NCBI Taxonomy" id="100035"/>
    <lineage>
        <taxon>Eukaryota</taxon>
        <taxon>Fungi</taxon>
        <taxon>Dikarya</taxon>
        <taxon>Ascomycota</taxon>
        <taxon>Pezizomycotina</taxon>
        <taxon>Dothideomycetes</taxon>
        <taxon>Pleosporomycetidae</taxon>
        <taxon>Pleosporales</taxon>
        <taxon>Pleosporales incertae sedis</taxon>
        <taxon>Massariosphaeria</taxon>
    </lineage>
</organism>
<dbReference type="PANTHER" id="PTHR35391">
    <property type="entry name" value="C2H2-TYPE DOMAIN-CONTAINING PROTEIN-RELATED"/>
    <property type="match status" value="1"/>
</dbReference>
<evidence type="ECO:0000259" key="1">
    <source>
        <dbReference type="Pfam" id="PF20233"/>
    </source>
</evidence>
<evidence type="ECO:0000313" key="2">
    <source>
        <dbReference type="EMBL" id="KAF2867744.1"/>
    </source>
</evidence>
<protein>
    <recommendedName>
        <fullName evidence="1">DUF6590 domain-containing protein</fullName>
    </recommendedName>
</protein>
<reference evidence="2 3" key="1">
    <citation type="submission" date="2020-01" db="EMBL/GenBank/DDBJ databases">
        <authorList>
            <consortium name="DOE Joint Genome Institute"/>
            <person name="Haridas S."/>
            <person name="Albert R."/>
            <person name="Binder M."/>
            <person name="Bloem J."/>
            <person name="Labutti K."/>
            <person name="Salamov A."/>
            <person name="Andreopoulos B."/>
            <person name="Baker S.E."/>
            <person name="Barry K."/>
            <person name="Bills G."/>
            <person name="Bluhm B.H."/>
            <person name="Cannon C."/>
            <person name="Castanera R."/>
            <person name="Culley D.E."/>
            <person name="Daum C."/>
            <person name="Ezra D."/>
            <person name="Gonzalez J.B."/>
            <person name="Henrissat B."/>
            <person name="Kuo A."/>
            <person name="Liang C."/>
            <person name="Lipzen A."/>
            <person name="Lutzoni F."/>
            <person name="Magnuson J."/>
            <person name="Mondo S."/>
            <person name="Nolan M."/>
            <person name="Ohm R."/>
            <person name="Pangilinan J."/>
            <person name="Park H.-J.H."/>
            <person name="Ramirez L."/>
            <person name="Alfaro M."/>
            <person name="Sun H."/>
            <person name="Tritt A."/>
            <person name="Yoshinaga Y."/>
            <person name="Zwiers L.-H.L."/>
            <person name="Turgeon B.G."/>
            <person name="Goodwin S.B."/>
            <person name="Spatafora J.W."/>
            <person name="Crous P.W."/>
            <person name="Grigoriev I.V."/>
        </authorList>
    </citation>
    <scope>NUCLEOTIDE SEQUENCE [LARGE SCALE GENOMIC DNA]</scope>
    <source>
        <strain evidence="2 3">CBS 611.86</strain>
    </source>
</reference>
<accession>A0A7C8MEW2</accession>
<gene>
    <name evidence="2" type="ORF">BDV95DRAFT_502078</name>
</gene>
<dbReference type="EMBL" id="JAADJZ010000022">
    <property type="protein sequence ID" value="KAF2867744.1"/>
    <property type="molecule type" value="Genomic_DNA"/>
</dbReference>
<sequence length="158" mass="17796">HKPRSYFKKGRAFMMLWTEPTASSGSERTIYYKIRRFVVIRQKSTHCLCLPINTYSGQGITKRGIYVQDHAAVVSAGGEGQLIEREQELTKSSLYIKTEDPSISIDSASLIKFGKVYTVEYNLKVKNIGRILPASISHLESYVVDTLKLSSTIESSRT</sequence>
<keyword evidence="3" id="KW-1185">Reference proteome</keyword>
<dbReference type="Proteomes" id="UP000481861">
    <property type="component" value="Unassembled WGS sequence"/>
</dbReference>
<name>A0A7C8MEW2_9PLEO</name>
<dbReference type="AlphaFoldDB" id="A0A7C8MEW2"/>
<feature type="non-terminal residue" evidence="2">
    <location>
        <position position="1"/>
    </location>
</feature>
<feature type="domain" description="DUF6590" evidence="1">
    <location>
        <begin position="4"/>
        <end position="140"/>
    </location>
</feature>
<dbReference type="InterPro" id="IPR046497">
    <property type="entry name" value="DUF6590"/>
</dbReference>